<sequence>MFTRLNNAKLAITVEAFTTNYTNLQVYRWGKKPRWLPTAKTKMFRVAPRPQIPTEDYEELKRLHNNYRTQIKSLTGYFTEKYSTENIQQFDIEQHEKSIKDDFLKCTAINDEWNRQIKIQREERVAKELEESVNLAKQRLEERQQRQLLKLQAADEEVRRVIEDSKDFITPDKLDAAIEYALNNPVDYNFALDLDGNVYKGRNNDSVKFEIKQ</sequence>
<protein>
    <recommendedName>
        <fullName evidence="7">Small ribosomal subunit protein mS26</fullName>
    </recommendedName>
    <alternativeName>
        <fullName evidence="8">28S ribosomal protein S26, mitochondrial</fullName>
    </alternativeName>
</protein>
<dbReference type="Pfam" id="PF14943">
    <property type="entry name" value="MRP-S26"/>
    <property type="match status" value="1"/>
</dbReference>
<evidence type="ECO:0000256" key="1">
    <source>
        <dbReference type="ARBA" id="ARBA00004173"/>
    </source>
</evidence>
<dbReference type="AlphaFoldDB" id="A0A1Y1NB14"/>
<evidence type="ECO:0000256" key="6">
    <source>
        <dbReference type="ARBA" id="ARBA00023274"/>
    </source>
</evidence>
<dbReference type="InterPro" id="IPR026140">
    <property type="entry name" value="Ribosomal_mS26"/>
</dbReference>
<keyword evidence="6" id="KW-0687">Ribonucleoprotein</keyword>
<evidence type="ECO:0000256" key="4">
    <source>
        <dbReference type="ARBA" id="ARBA00022980"/>
    </source>
</evidence>
<dbReference type="GO" id="GO:0005763">
    <property type="term" value="C:mitochondrial small ribosomal subunit"/>
    <property type="evidence" value="ECO:0007669"/>
    <property type="project" value="InterPro"/>
</dbReference>
<keyword evidence="4" id="KW-0689">Ribosomal protein</keyword>
<evidence type="ECO:0000256" key="7">
    <source>
        <dbReference type="ARBA" id="ARBA00035138"/>
    </source>
</evidence>
<comment type="subcellular location">
    <subcellularLocation>
        <location evidence="1">Mitochondrion</location>
    </subcellularLocation>
</comment>
<keyword evidence="9" id="KW-0175">Coiled coil</keyword>
<evidence type="ECO:0000256" key="3">
    <source>
        <dbReference type="ARBA" id="ARBA00022946"/>
    </source>
</evidence>
<keyword evidence="5" id="KW-0496">Mitochondrion</keyword>
<accession>A0A1Y1NB14</accession>
<name>A0A1Y1NB14_PHOPY</name>
<evidence type="ECO:0000256" key="9">
    <source>
        <dbReference type="SAM" id="Coils"/>
    </source>
</evidence>
<evidence type="ECO:0000256" key="5">
    <source>
        <dbReference type="ARBA" id="ARBA00023128"/>
    </source>
</evidence>
<feature type="coiled-coil region" evidence="9">
    <location>
        <begin position="110"/>
        <end position="157"/>
    </location>
</feature>
<dbReference type="PANTHER" id="PTHR21035:SF2">
    <property type="entry name" value="SMALL RIBOSOMAL SUBUNIT PROTEIN MS26"/>
    <property type="match status" value="1"/>
</dbReference>
<evidence type="ECO:0000256" key="8">
    <source>
        <dbReference type="ARBA" id="ARBA00035344"/>
    </source>
</evidence>
<dbReference type="EMBL" id="GEZM01007526">
    <property type="protein sequence ID" value="JAV95112.1"/>
    <property type="molecule type" value="Transcribed_RNA"/>
</dbReference>
<evidence type="ECO:0000256" key="2">
    <source>
        <dbReference type="ARBA" id="ARBA00009672"/>
    </source>
</evidence>
<reference evidence="10" key="1">
    <citation type="journal article" date="2016" name="Sci. Rep.">
        <title>Molecular characterization of firefly nuptial gifts: a multi-omics approach sheds light on postcopulatory sexual selection.</title>
        <authorList>
            <person name="Al-Wathiqui N."/>
            <person name="Fallon T.R."/>
            <person name="South A."/>
            <person name="Weng J.K."/>
            <person name="Lewis S.M."/>
        </authorList>
    </citation>
    <scope>NUCLEOTIDE SEQUENCE</scope>
</reference>
<organism evidence="10">
    <name type="scientific">Photinus pyralis</name>
    <name type="common">Common eastern firefly</name>
    <name type="synonym">Lampyris pyralis</name>
    <dbReference type="NCBI Taxonomy" id="7054"/>
    <lineage>
        <taxon>Eukaryota</taxon>
        <taxon>Metazoa</taxon>
        <taxon>Ecdysozoa</taxon>
        <taxon>Arthropoda</taxon>
        <taxon>Hexapoda</taxon>
        <taxon>Insecta</taxon>
        <taxon>Pterygota</taxon>
        <taxon>Neoptera</taxon>
        <taxon>Endopterygota</taxon>
        <taxon>Coleoptera</taxon>
        <taxon>Polyphaga</taxon>
        <taxon>Elateriformia</taxon>
        <taxon>Elateroidea</taxon>
        <taxon>Lampyridae</taxon>
        <taxon>Lampyrinae</taxon>
        <taxon>Photinus</taxon>
    </lineage>
</organism>
<comment type="similarity">
    <text evidence="2">Belongs to the mitochondrion-specific ribosomal protein mS26 family.</text>
</comment>
<dbReference type="PANTHER" id="PTHR21035">
    <property type="entry name" value="28S RIBOSOMAL PROTEIN S26, MITOCHONDRIAL"/>
    <property type="match status" value="1"/>
</dbReference>
<keyword evidence="3" id="KW-0809">Transit peptide</keyword>
<proteinExistence type="inferred from homology"/>
<evidence type="ECO:0000313" key="10">
    <source>
        <dbReference type="EMBL" id="JAV95112.1"/>
    </source>
</evidence>